<dbReference type="eggNOG" id="arCOG00976">
    <property type="taxonomic scope" value="Archaea"/>
</dbReference>
<name>V4GRC9_9EURY</name>
<dbReference type="NCBIfam" id="NF001453">
    <property type="entry name" value="PRK00312.1"/>
    <property type="match status" value="1"/>
</dbReference>
<keyword evidence="4 9" id="KW-0489">Methyltransferase</keyword>
<keyword evidence="3 9" id="KW-0963">Cytoplasm</keyword>
<feature type="region of interest" description="Disordered" evidence="10">
    <location>
        <begin position="1"/>
        <end position="21"/>
    </location>
</feature>
<protein>
    <recommendedName>
        <fullName evidence="9">Protein-L-isoaspartate O-methyltransferase</fullName>
        <ecNumber evidence="9">2.1.1.77</ecNumber>
    </recommendedName>
    <alternativeName>
        <fullName evidence="9">L-isoaspartyl protein carboxyl methyltransferase</fullName>
    </alternativeName>
    <alternativeName>
        <fullName evidence="9">Protein L-isoaspartyl methyltransferase</fullName>
    </alternativeName>
    <alternativeName>
        <fullName evidence="9">Protein-beta-aspartate methyltransferase</fullName>
        <shortName evidence="9">PIMT</shortName>
    </alternativeName>
</protein>
<dbReference type="GO" id="GO:0005737">
    <property type="term" value="C:cytoplasm"/>
    <property type="evidence" value="ECO:0007669"/>
    <property type="project" value="UniProtKB-SubCell"/>
</dbReference>
<accession>V4GRC9</accession>
<dbReference type="PANTHER" id="PTHR11579">
    <property type="entry name" value="PROTEIN-L-ISOASPARTATE O-METHYLTRANSFERASE"/>
    <property type="match status" value="1"/>
</dbReference>
<dbReference type="Proteomes" id="UP000017840">
    <property type="component" value="Unassembled WGS sequence"/>
</dbReference>
<dbReference type="FunFam" id="3.40.50.150:FF:000010">
    <property type="entry name" value="Protein-L-isoaspartate O-methyltransferase"/>
    <property type="match status" value="1"/>
</dbReference>
<dbReference type="PANTHER" id="PTHR11579:SF0">
    <property type="entry name" value="PROTEIN-L-ISOASPARTATE(D-ASPARTATE) O-METHYLTRANSFERASE"/>
    <property type="match status" value="1"/>
</dbReference>
<dbReference type="EC" id="2.1.1.77" evidence="9"/>
<evidence type="ECO:0000313" key="11">
    <source>
        <dbReference type="EMBL" id="ESP87611.1"/>
    </source>
</evidence>
<dbReference type="SUPFAM" id="SSF53335">
    <property type="entry name" value="S-adenosyl-L-methionine-dependent methyltransferases"/>
    <property type="match status" value="1"/>
</dbReference>
<organism evidence="11 12">
    <name type="scientific">Candidatus Halobonum tyrrellensis G22</name>
    <dbReference type="NCBI Taxonomy" id="1324957"/>
    <lineage>
        <taxon>Archaea</taxon>
        <taxon>Methanobacteriati</taxon>
        <taxon>Methanobacteriota</taxon>
        <taxon>Stenosarchaea group</taxon>
        <taxon>Halobacteria</taxon>
        <taxon>Halobacteriales</taxon>
        <taxon>Haloferacaceae</taxon>
        <taxon>Candidatus Halobonum</taxon>
    </lineage>
</organism>
<keyword evidence="12" id="KW-1185">Reference proteome</keyword>
<dbReference type="AlphaFoldDB" id="V4GRC9"/>
<evidence type="ECO:0000256" key="8">
    <source>
        <dbReference type="ARBA" id="ARBA00029295"/>
    </source>
</evidence>
<evidence type="ECO:0000256" key="4">
    <source>
        <dbReference type="ARBA" id="ARBA00022603"/>
    </source>
</evidence>
<evidence type="ECO:0000256" key="9">
    <source>
        <dbReference type="HAMAP-Rule" id="MF_00090"/>
    </source>
</evidence>
<evidence type="ECO:0000256" key="3">
    <source>
        <dbReference type="ARBA" id="ARBA00022490"/>
    </source>
</evidence>
<proteinExistence type="inferred from homology"/>
<evidence type="ECO:0000256" key="2">
    <source>
        <dbReference type="ARBA" id="ARBA00005369"/>
    </source>
</evidence>
<evidence type="ECO:0000256" key="1">
    <source>
        <dbReference type="ARBA" id="ARBA00004496"/>
    </source>
</evidence>
<evidence type="ECO:0000256" key="7">
    <source>
        <dbReference type="ARBA" id="ARBA00025330"/>
    </source>
</evidence>
<evidence type="ECO:0000313" key="12">
    <source>
        <dbReference type="Proteomes" id="UP000017840"/>
    </source>
</evidence>
<dbReference type="PATRIC" id="fig|1324957.4.peg.2685"/>
<dbReference type="GO" id="GO:0030091">
    <property type="term" value="P:protein repair"/>
    <property type="evidence" value="ECO:0007669"/>
    <property type="project" value="UniProtKB-UniRule"/>
</dbReference>
<evidence type="ECO:0000256" key="10">
    <source>
        <dbReference type="SAM" id="MobiDB-lite"/>
    </source>
</evidence>
<comment type="catalytic activity">
    <reaction evidence="8 9">
        <text>[protein]-L-isoaspartate + S-adenosyl-L-methionine = [protein]-L-isoaspartate alpha-methyl ester + S-adenosyl-L-homocysteine</text>
        <dbReference type="Rhea" id="RHEA:12705"/>
        <dbReference type="Rhea" id="RHEA-COMP:12143"/>
        <dbReference type="Rhea" id="RHEA-COMP:12144"/>
        <dbReference type="ChEBI" id="CHEBI:57856"/>
        <dbReference type="ChEBI" id="CHEBI:59789"/>
        <dbReference type="ChEBI" id="CHEBI:90596"/>
        <dbReference type="ChEBI" id="CHEBI:90598"/>
        <dbReference type="EC" id="2.1.1.77"/>
    </reaction>
</comment>
<sequence length="249" mass="26386">MTSAPVRSGTRGGAGRADGPGAGNDAAGVIVFLARVLPEHMEFASAREAMVDRLEAGGYAERPATADALRAVPRHEFVPAERRGGAYDDRPLPIGDGQTISAPHMVAVMSDLLAPDPDDDVLEVGTGCGYHAAVTAELVDDGTVSSVEYRPALADRARETLDSLGYDRVRVRVGDGHEGWPRHAPYDAAYLTCATPSVPDAVVDQVREGGVVVAPVGERRQRLVTLRVRADGIDREDHGGVRFVQMRGG</sequence>
<dbReference type="Gene3D" id="3.40.50.150">
    <property type="entry name" value="Vaccinia Virus protein VP39"/>
    <property type="match status" value="1"/>
</dbReference>
<feature type="active site" evidence="9">
    <location>
        <position position="101"/>
    </location>
</feature>
<comment type="similarity">
    <text evidence="2 9">Belongs to the methyltransferase superfamily. L-isoaspartyl/D-aspartyl protein methyltransferase family.</text>
</comment>
<evidence type="ECO:0000256" key="5">
    <source>
        <dbReference type="ARBA" id="ARBA00022679"/>
    </source>
</evidence>
<dbReference type="NCBIfam" id="TIGR00080">
    <property type="entry name" value="pimt"/>
    <property type="match status" value="1"/>
</dbReference>
<comment type="subcellular location">
    <subcellularLocation>
        <location evidence="1 9">Cytoplasm</location>
    </subcellularLocation>
</comment>
<dbReference type="STRING" id="1324957.K933_13237"/>
<gene>
    <name evidence="9" type="primary">pcm</name>
    <name evidence="11" type="ORF">K933_13237</name>
</gene>
<dbReference type="Pfam" id="PF01135">
    <property type="entry name" value="PCMT"/>
    <property type="match status" value="1"/>
</dbReference>
<dbReference type="InterPro" id="IPR000682">
    <property type="entry name" value="PCMT"/>
</dbReference>
<keyword evidence="6 9" id="KW-0949">S-adenosyl-L-methionine</keyword>
<dbReference type="CDD" id="cd02440">
    <property type="entry name" value="AdoMet_MTases"/>
    <property type="match status" value="1"/>
</dbReference>
<reference evidence="11 12" key="1">
    <citation type="journal article" date="2013" name="Genome Announc.">
        <title>Draft Genome Sequence of 'Candidatus Halobonum tyrrellensis' Strain G22, Isolated from the Hypersaline Waters of Lake Tyrrell, Australia.</title>
        <authorList>
            <person name="Ugalde J.A."/>
            <person name="Narasingarao P."/>
            <person name="Kuo S."/>
            <person name="Podell S."/>
            <person name="Allen E.E."/>
        </authorList>
    </citation>
    <scope>NUCLEOTIDE SEQUENCE [LARGE SCALE GENOMIC DNA]</scope>
    <source>
        <strain evidence="11 12">G22</strain>
    </source>
</reference>
<dbReference type="InterPro" id="IPR029063">
    <property type="entry name" value="SAM-dependent_MTases_sf"/>
</dbReference>
<dbReference type="HAMAP" id="MF_00090">
    <property type="entry name" value="PIMT"/>
    <property type="match status" value="1"/>
</dbReference>
<dbReference type="GO" id="GO:0032259">
    <property type="term" value="P:methylation"/>
    <property type="evidence" value="ECO:0007669"/>
    <property type="project" value="UniProtKB-KW"/>
</dbReference>
<feature type="compositionally biased region" description="Gly residues" evidence="10">
    <location>
        <begin position="10"/>
        <end position="21"/>
    </location>
</feature>
<dbReference type="EMBL" id="ASGZ01000055">
    <property type="protein sequence ID" value="ESP87611.1"/>
    <property type="molecule type" value="Genomic_DNA"/>
</dbReference>
<comment type="function">
    <text evidence="7 9">Catalyzes the methyl esterification of L-isoaspartyl residues in peptides and proteins that result from spontaneous decomposition of normal L-aspartyl and L-asparaginyl residues. It plays a role in the repair and/or degradation of damaged proteins.</text>
</comment>
<comment type="caution">
    <text evidence="11">The sequence shown here is derived from an EMBL/GenBank/DDBJ whole genome shotgun (WGS) entry which is preliminary data.</text>
</comment>
<evidence type="ECO:0000256" key="6">
    <source>
        <dbReference type="ARBA" id="ARBA00022691"/>
    </source>
</evidence>
<keyword evidence="5 9" id="KW-0808">Transferase</keyword>
<dbReference type="GO" id="GO:0004719">
    <property type="term" value="F:protein-L-isoaspartate (D-aspartate) O-methyltransferase activity"/>
    <property type="evidence" value="ECO:0007669"/>
    <property type="project" value="UniProtKB-UniRule"/>
</dbReference>